<dbReference type="AlphaFoldDB" id="A0ABD4EG99"/>
<gene>
    <name evidence="1" type="ORF">HMPREF3225_00993</name>
</gene>
<sequence length="129" mass="15093">MKTNQLKEIAKVTNFMEQVISEPEDCLKDFNILTQQEANMTTFLEFALKFFERKTWDIVQYLEFDTEEFVILNEVNNTLDDVTKEIASVYHGSIIDETGEHPYTTDRKGHIIEVIEWAHEYIVGNIEVA</sequence>
<protein>
    <recommendedName>
        <fullName evidence="3">Pathogenicity island protein</fullName>
    </recommendedName>
</protein>
<evidence type="ECO:0000313" key="2">
    <source>
        <dbReference type="Proteomes" id="UP000070063"/>
    </source>
</evidence>
<dbReference type="EMBL" id="LRQI01000036">
    <property type="protein sequence ID" value="KXA38888.1"/>
    <property type="molecule type" value="Genomic_DNA"/>
</dbReference>
<proteinExistence type="predicted"/>
<organism evidence="1 2">
    <name type="scientific">Staphylococcus lugdunensis</name>
    <dbReference type="NCBI Taxonomy" id="28035"/>
    <lineage>
        <taxon>Bacteria</taxon>
        <taxon>Bacillati</taxon>
        <taxon>Bacillota</taxon>
        <taxon>Bacilli</taxon>
        <taxon>Bacillales</taxon>
        <taxon>Staphylococcaceae</taxon>
        <taxon>Staphylococcus</taxon>
    </lineage>
</organism>
<dbReference type="Proteomes" id="UP000070063">
    <property type="component" value="Unassembled WGS sequence"/>
</dbReference>
<comment type="caution">
    <text evidence="1">The sequence shown here is derived from an EMBL/GenBank/DDBJ whole genome shotgun (WGS) entry which is preliminary data.</text>
</comment>
<evidence type="ECO:0008006" key="3">
    <source>
        <dbReference type="Google" id="ProtNLM"/>
    </source>
</evidence>
<name>A0ABD4EG99_STALU</name>
<evidence type="ECO:0000313" key="1">
    <source>
        <dbReference type="EMBL" id="KXA38888.1"/>
    </source>
</evidence>
<accession>A0ABD4EG99</accession>
<reference evidence="1 2" key="1">
    <citation type="submission" date="2016-01" db="EMBL/GenBank/DDBJ databases">
        <authorList>
            <person name="Mitreva M."/>
            <person name="Pepin K.H."/>
            <person name="Mihindukulasuriya K.A."/>
            <person name="Fulton R."/>
            <person name="Fronick C."/>
            <person name="O'Laughlin M."/>
            <person name="Miner T."/>
            <person name="Herter B."/>
            <person name="Rosa B.A."/>
            <person name="Cordes M."/>
            <person name="Tomlinson C."/>
            <person name="Wollam A."/>
            <person name="Palsikar V.B."/>
            <person name="Mardis E.R."/>
            <person name="Wilson R.K."/>
        </authorList>
    </citation>
    <scope>NUCLEOTIDE SEQUENCE [LARGE SCALE GENOMIC DNA]</scope>
    <source>
        <strain evidence="1 2">MJR7738</strain>
    </source>
</reference>
<dbReference type="RefSeq" id="WP_060795421.1">
    <property type="nucleotide sequence ID" value="NZ_CP041726.1"/>
</dbReference>